<sequence length="68" mass="7339">MTLVVVLVVLVVLLVAAFVFVGWRDRKRLSGAEDTAAARDAASIQEQHAAERHGVQGEVWRRGQAGNG</sequence>
<dbReference type="EMBL" id="RAZS01000005">
    <property type="protein sequence ID" value="RKN18955.1"/>
    <property type="molecule type" value="Genomic_DNA"/>
</dbReference>
<organism evidence="2 4">
    <name type="scientific">Micromonospora musae</name>
    <dbReference type="NCBI Taxonomy" id="1894970"/>
    <lineage>
        <taxon>Bacteria</taxon>
        <taxon>Bacillati</taxon>
        <taxon>Actinomycetota</taxon>
        <taxon>Actinomycetes</taxon>
        <taxon>Micromonosporales</taxon>
        <taxon>Micromonosporaceae</taxon>
        <taxon>Micromonospora</taxon>
    </lineage>
</organism>
<dbReference type="AlphaFoldDB" id="A0A3A9YBZ4"/>
<protein>
    <submittedName>
        <fullName evidence="2">Uncharacterized protein</fullName>
    </submittedName>
</protein>
<dbReference type="RefSeq" id="WP_120678448.1">
    <property type="nucleotide sequence ID" value="NZ_RAZS01000005.1"/>
</dbReference>
<proteinExistence type="predicted"/>
<evidence type="ECO:0000313" key="3">
    <source>
        <dbReference type="Proteomes" id="UP000271548"/>
    </source>
</evidence>
<comment type="caution">
    <text evidence="2">The sequence shown here is derived from an EMBL/GenBank/DDBJ whole genome shotgun (WGS) entry which is preliminary data.</text>
</comment>
<dbReference type="Proteomes" id="UP000271548">
    <property type="component" value="Unassembled WGS sequence"/>
</dbReference>
<dbReference type="Proteomes" id="UP000275865">
    <property type="component" value="Unassembled WGS sequence"/>
</dbReference>
<accession>A0A3A9YBZ4</accession>
<keyword evidence="3" id="KW-1185">Reference proteome</keyword>
<evidence type="ECO:0000313" key="1">
    <source>
        <dbReference type="EMBL" id="RKN18955.1"/>
    </source>
</evidence>
<evidence type="ECO:0000313" key="4">
    <source>
        <dbReference type="Proteomes" id="UP000275865"/>
    </source>
</evidence>
<gene>
    <name evidence="2" type="ORF">D7044_08155</name>
    <name evidence="1" type="ORF">D7147_16270</name>
</gene>
<reference evidence="3 4" key="1">
    <citation type="submission" date="2018-09" db="EMBL/GenBank/DDBJ databases">
        <title>Micromonospora sp. nov. MS1-9, isolated from a root of Musa sp.</title>
        <authorList>
            <person name="Kuncharoen N."/>
            <person name="Kudo T."/>
            <person name="Ohkuma M."/>
            <person name="Yuki M."/>
            <person name="Tanasupawat S."/>
        </authorList>
    </citation>
    <scope>NUCLEOTIDE SEQUENCE [LARGE SCALE GENOMIC DNA]</scope>
    <source>
        <strain evidence="2 4">MS1-9</strain>
        <strain evidence="1 3">NGC1-4</strain>
    </source>
</reference>
<dbReference type="EMBL" id="RAZT01000003">
    <property type="protein sequence ID" value="RKN34768.1"/>
    <property type="molecule type" value="Genomic_DNA"/>
</dbReference>
<evidence type="ECO:0000313" key="2">
    <source>
        <dbReference type="EMBL" id="RKN34768.1"/>
    </source>
</evidence>
<name>A0A3A9YBZ4_9ACTN</name>